<comment type="catalytic activity">
    <reaction evidence="8">
        <text>H2O(in) = H2O(out)</text>
        <dbReference type="Rhea" id="RHEA:29667"/>
        <dbReference type="ChEBI" id="CHEBI:15377"/>
    </reaction>
</comment>
<dbReference type="Pfam" id="PF00230">
    <property type="entry name" value="MIP"/>
    <property type="match status" value="1"/>
</dbReference>
<reference evidence="11 12" key="1">
    <citation type="submission" date="2015-09" db="EMBL/GenBank/DDBJ databases">
        <title>Draft genome of a European isolate of the apple canker pathogen Neonectria ditissima.</title>
        <authorList>
            <person name="Gomez-Cortecero A."/>
            <person name="Harrison R.J."/>
            <person name="Armitage A.D."/>
        </authorList>
    </citation>
    <scope>NUCLEOTIDE SEQUENCE [LARGE SCALE GENOMIC DNA]</scope>
    <source>
        <strain evidence="11 12">R09/05</strain>
    </source>
</reference>
<dbReference type="EMBL" id="LKCW01000134">
    <property type="protein sequence ID" value="KPM38431.1"/>
    <property type="molecule type" value="Genomic_DNA"/>
</dbReference>
<dbReference type="STRING" id="78410.A0A0P7BEU9"/>
<comment type="subcellular location">
    <subcellularLocation>
        <location evidence="1">Membrane</location>
        <topology evidence="1">Multi-pass membrane protein</topology>
    </subcellularLocation>
</comment>
<proteinExistence type="inferred from homology"/>
<comment type="caution">
    <text evidence="11">The sequence shown here is derived from an EMBL/GenBank/DDBJ whole genome shotgun (WGS) entry which is preliminary data.</text>
</comment>
<dbReference type="PRINTS" id="PR00783">
    <property type="entry name" value="MINTRINSICP"/>
</dbReference>
<evidence type="ECO:0000313" key="12">
    <source>
        <dbReference type="Proteomes" id="UP000050424"/>
    </source>
</evidence>
<evidence type="ECO:0000256" key="1">
    <source>
        <dbReference type="ARBA" id="ARBA00004141"/>
    </source>
</evidence>
<sequence>MSSLQTPTHTRSARSTPAANFSAFSPPVDNITPEEAARPGSSPAGPLELPPTRGSDSDVPIQPSASHEGLRPRAGSRASAQPASIGHARRYSHDQDLQYSNSVRSQRPRFREDWDFDHSAESRDYPTLRDYDRHWRNEYRPDRFTRRGPRPPPAYLNSRRQMMMMHDSDDDMYHEDTRYMKDPYETSRVRRATDEEMGFQSDSPIRHRPSDPDHEGTGFAVSQLDWNNLTRKEKAQVMRIPLTQWMNSDVKNHFVASLGELIGTTMFLFFAFAGTEVANIQSNASAEQTTTGEATGFDVAVLMYISLVFGFSLMVNVWIFFRISGGLFNPAVTLAMALVKGVSVARAICLFISQMCGGMLASVLVLFLFPETFNVRTTLGGGASLVQGVFIEAILTAELVFAIFMLAKEKHRATFIAPVGIGMALFIAELAGVQFTGGSLNPARSFGPCVVTGTFDSEHWIYWVGPFVGSLIAVVFYRFIKTLEYEMANPGADGDDANDPTKNPEKRAEIHRRSPSIRS</sequence>
<feature type="transmembrane region" description="Helical" evidence="10">
    <location>
        <begin position="460"/>
        <end position="480"/>
    </location>
</feature>
<evidence type="ECO:0000256" key="5">
    <source>
        <dbReference type="ARBA" id="ARBA00022989"/>
    </source>
</evidence>
<dbReference type="Gene3D" id="1.20.1080.10">
    <property type="entry name" value="Glycerol uptake facilitator protein"/>
    <property type="match status" value="1"/>
</dbReference>
<comment type="similarity">
    <text evidence="2">Belongs to the MIP/aquaporin (TC 1.A.8) family.</text>
</comment>
<dbReference type="PANTHER" id="PTHR19139">
    <property type="entry name" value="AQUAPORIN TRANSPORTER"/>
    <property type="match status" value="1"/>
</dbReference>
<dbReference type="PANTHER" id="PTHR19139:SF283">
    <property type="entry name" value="AQUAPORIN"/>
    <property type="match status" value="1"/>
</dbReference>
<dbReference type="GO" id="GO:0005886">
    <property type="term" value="C:plasma membrane"/>
    <property type="evidence" value="ECO:0007669"/>
    <property type="project" value="TreeGrafter"/>
</dbReference>
<feature type="region of interest" description="Disordered" evidence="9">
    <location>
        <begin position="195"/>
        <end position="214"/>
    </location>
</feature>
<evidence type="ECO:0000256" key="9">
    <source>
        <dbReference type="SAM" id="MobiDB-lite"/>
    </source>
</evidence>
<dbReference type="OrthoDB" id="3222at2759"/>
<feature type="compositionally biased region" description="Polar residues" evidence="9">
    <location>
        <begin position="1"/>
        <end position="23"/>
    </location>
</feature>
<feature type="transmembrane region" description="Helical" evidence="10">
    <location>
        <begin position="344"/>
        <end position="369"/>
    </location>
</feature>
<dbReference type="AlphaFoldDB" id="A0A0P7BEU9"/>
<keyword evidence="6 10" id="KW-0472">Membrane</keyword>
<dbReference type="SUPFAM" id="SSF81338">
    <property type="entry name" value="Aquaporin-like"/>
    <property type="match status" value="1"/>
</dbReference>
<dbReference type="GO" id="GO:0015250">
    <property type="term" value="F:water channel activity"/>
    <property type="evidence" value="ECO:0007669"/>
    <property type="project" value="TreeGrafter"/>
</dbReference>
<name>A0A0P7BEU9_9HYPO</name>
<feature type="transmembrane region" description="Helical" evidence="10">
    <location>
        <begin position="389"/>
        <end position="407"/>
    </location>
</feature>
<evidence type="ECO:0000256" key="4">
    <source>
        <dbReference type="ARBA" id="ARBA00022737"/>
    </source>
</evidence>
<dbReference type="Proteomes" id="UP000050424">
    <property type="component" value="Unassembled WGS sequence"/>
</dbReference>
<keyword evidence="4" id="KW-0677">Repeat</keyword>
<keyword evidence="5 10" id="KW-1133">Transmembrane helix</keyword>
<organism evidence="11 12">
    <name type="scientific">Neonectria ditissima</name>
    <dbReference type="NCBI Taxonomy" id="78410"/>
    <lineage>
        <taxon>Eukaryota</taxon>
        <taxon>Fungi</taxon>
        <taxon>Dikarya</taxon>
        <taxon>Ascomycota</taxon>
        <taxon>Pezizomycotina</taxon>
        <taxon>Sordariomycetes</taxon>
        <taxon>Hypocreomycetidae</taxon>
        <taxon>Hypocreales</taxon>
        <taxon>Nectriaceae</taxon>
        <taxon>Neonectria</taxon>
    </lineage>
</organism>
<keyword evidence="3 10" id="KW-0812">Transmembrane</keyword>
<keyword evidence="7" id="KW-0325">Glycoprotein</keyword>
<evidence type="ECO:0000256" key="8">
    <source>
        <dbReference type="ARBA" id="ARBA00034651"/>
    </source>
</evidence>
<accession>A0A0P7BEU9</accession>
<dbReference type="InterPro" id="IPR000425">
    <property type="entry name" value="MIP"/>
</dbReference>
<feature type="compositionally biased region" description="Basic and acidic residues" evidence="9">
    <location>
        <begin position="502"/>
        <end position="512"/>
    </location>
</feature>
<evidence type="ECO:0000313" key="11">
    <source>
        <dbReference type="EMBL" id="KPM38431.1"/>
    </source>
</evidence>
<feature type="transmembrane region" description="Helical" evidence="10">
    <location>
        <begin position="301"/>
        <end position="323"/>
    </location>
</feature>
<feature type="transmembrane region" description="Helical" evidence="10">
    <location>
        <begin position="254"/>
        <end position="273"/>
    </location>
</feature>
<feature type="region of interest" description="Disordered" evidence="9">
    <location>
        <begin position="491"/>
        <end position="519"/>
    </location>
</feature>
<protein>
    <recommendedName>
        <fullName evidence="13">Aquaporin-1</fullName>
    </recommendedName>
</protein>
<evidence type="ECO:0000256" key="3">
    <source>
        <dbReference type="ARBA" id="ARBA00022692"/>
    </source>
</evidence>
<evidence type="ECO:0008006" key="13">
    <source>
        <dbReference type="Google" id="ProtNLM"/>
    </source>
</evidence>
<dbReference type="InterPro" id="IPR023271">
    <property type="entry name" value="Aquaporin-like"/>
</dbReference>
<feature type="compositionally biased region" description="Basic and acidic residues" evidence="9">
    <location>
        <begin position="204"/>
        <end position="214"/>
    </location>
</feature>
<evidence type="ECO:0000256" key="7">
    <source>
        <dbReference type="ARBA" id="ARBA00023180"/>
    </source>
</evidence>
<evidence type="ECO:0000256" key="6">
    <source>
        <dbReference type="ARBA" id="ARBA00023136"/>
    </source>
</evidence>
<feature type="region of interest" description="Disordered" evidence="9">
    <location>
        <begin position="1"/>
        <end position="107"/>
    </location>
</feature>
<evidence type="ECO:0000256" key="10">
    <source>
        <dbReference type="SAM" id="Phobius"/>
    </source>
</evidence>
<dbReference type="InterPro" id="IPR034294">
    <property type="entry name" value="Aquaporin_transptr"/>
</dbReference>
<dbReference type="FunFam" id="1.20.1080.10:FF:000024">
    <property type="entry name" value="MIP aquaporin (Eurofung)"/>
    <property type="match status" value="1"/>
</dbReference>
<feature type="transmembrane region" description="Helical" evidence="10">
    <location>
        <begin position="419"/>
        <end position="440"/>
    </location>
</feature>
<keyword evidence="12" id="KW-1185">Reference proteome</keyword>
<gene>
    <name evidence="11" type="ORF">AK830_g8141</name>
</gene>
<evidence type="ECO:0000256" key="2">
    <source>
        <dbReference type="ARBA" id="ARBA00006175"/>
    </source>
</evidence>